<accession>L2GKL6</accession>
<dbReference type="InterPro" id="IPR031494">
    <property type="entry name" value="Beta_lactamase3"/>
</dbReference>
<dbReference type="Proteomes" id="UP000011082">
    <property type="component" value="Unassembled WGS sequence"/>
</dbReference>
<dbReference type="InParanoid" id="L2GKL6"/>
<dbReference type="Gene3D" id="3.60.15.10">
    <property type="entry name" value="Ribonuclease Z/Hydroxyacylglutathione hydrolase-like"/>
    <property type="match status" value="1"/>
</dbReference>
<dbReference type="VEuPathDB" id="MicrosporidiaDB:VICG_01637"/>
<evidence type="ECO:0000313" key="1">
    <source>
        <dbReference type="EMBL" id="ELA41396.1"/>
    </source>
</evidence>
<protein>
    <submittedName>
        <fullName evidence="1">Uncharacterized protein</fullName>
    </submittedName>
</protein>
<proteinExistence type="predicted"/>
<evidence type="ECO:0000313" key="2">
    <source>
        <dbReference type="Proteomes" id="UP000011082"/>
    </source>
</evidence>
<keyword evidence="2" id="KW-1185">Reference proteome</keyword>
<name>L2GKL6_VITCO</name>
<dbReference type="EMBL" id="JH370145">
    <property type="protein sequence ID" value="ELA41396.1"/>
    <property type="molecule type" value="Genomic_DNA"/>
</dbReference>
<dbReference type="OrthoDB" id="2195884at2759"/>
<dbReference type="RefSeq" id="XP_007605082.1">
    <property type="nucleotide sequence ID" value="XM_007605020.1"/>
</dbReference>
<dbReference type="AlphaFoldDB" id="L2GKL6"/>
<dbReference type="STRING" id="993615.L2GKL6"/>
<organism evidence="1 2">
    <name type="scientific">Vittaforma corneae (strain ATCC 50505)</name>
    <name type="common">Microsporidian parasite</name>
    <name type="synonym">Nosema corneum</name>
    <dbReference type="NCBI Taxonomy" id="993615"/>
    <lineage>
        <taxon>Eukaryota</taxon>
        <taxon>Fungi</taxon>
        <taxon>Fungi incertae sedis</taxon>
        <taxon>Microsporidia</taxon>
        <taxon>Nosematidae</taxon>
        <taxon>Vittaforma</taxon>
    </lineage>
</organism>
<reference evidence="2" key="1">
    <citation type="submission" date="2011-05" db="EMBL/GenBank/DDBJ databases">
        <title>The genome sequence of Vittaforma corneae strain ATCC 50505.</title>
        <authorList>
            <consortium name="The Broad Institute Genome Sequencing Platform"/>
            <person name="Cuomo C."/>
            <person name="Didier E."/>
            <person name="Bowers L."/>
            <person name="Young S.K."/>
            <person name="Zeng Q."/>
            <person name="Gargeya S."/>
            <person name="Fitzgerald M."/>
            <person name="Haas B."/>
            <person name="Abouelleil A."/>
            <person name="Alvarado L."/>
            <person name="Arachchi H.M."/>
            <person name="Berlin A."/>
            <person name="Chapman S.B."/>
            <person name="Gearin G."/>
            <person name="Goldberg J."/>
            <person name="Griggs A."/>
            <person name="Gujja S."/>
            <person name="Hansen M."/>
            <person name="Heiman D."/>
            <person name="Howarth C."/>
            <person name="Larimer J."/>
            <person name="Lui A."/>
            <person name="MacDonald P.J.P."/>
            <person name="McCowen C."/>
            <person name="Montmayeur A."/>
            <person name="Murphy C."/>
            <person name="Neiman D."/>
            <person name="Pearson M."/>
            <person name="Priest M."/>
            <person name="Roberts A."/>
            <person name="Saif S."/>
            <person name="Shea T."/>
            <person name="Sisk P."/>
            <person name="Stolte C."/>
            <person name="Sykes S."/>
            <person name="Wortman J."/>
            <person name="Nusbaum C."/>
            <person name="Birren B."/>
        </authorList>
    </citation>
    <scope>NUCLEOTIDE SEQUENCE [LARGE SCALE GENOMIC DNA]</scope>
    <source>
        <strain evidence="2">ATCC 50505</strain>
    </source>
</reference>
<gene>
    <name evidence="1" type="ORF">VICG_01637</name>
</gene>
<dbReference type="Pfam" id="PF17030">
    <property type="entry name" value="Beta_lactamase3"/>
    <property type="match status" value="1"/>
</dbReference>
<dbReference type="SUPFAM" id="SSF56281">
    <property type="entry name" value="Metallo-hydrolase/oxidoreductase"/>
    <property type="match status" value="1"/>
</dbReference>
<sequence>MASFKVLRNGENSQVQVNTSQFTWLFDCHSSIYGKNFRFASFKDPHKPLKFVVRCLDDIDSVFITNSKSIGAMFLKNTKIYLTRPVFEQILLRYEQLKSLTVSYDGMNEEEIIEKFFSSDFNTPLKYIKSDEKHADDHIALDQKIIDSVRYKIVQMDDIDLEEFKNNVIFIKYNQIVEFDDYVLQSVPCGTFLGWCNYQIIFPNTKSILILTSYSHKRRFSIEAAPIKADYLIINREYGDDFGPIELFSKYIREYALRASSSIKPLAMPVDLPTFFIEVLVHVLSVIDQTGVPITIVSEFFTKLDLLLNVHSEWLNNDFFSIAEPFPVRKYCNLRVVESLKEVEMHKNFVFFCIEQYEMVKDSISDNFEIVLINNSKAGLQALENVKHVSNSYKIPKNEKHQFECLPGVGLSNDNAALTKEAYASFKSFNFKIESTDHEILLGYQGCFVKDQYFFVESENSKDYIMVDSLLPIINELRSFLW</sequence>
<dbReference type="InterPro" id="IPR036866">
    <property type="entry name" value="RibonucZ/Hydroxyglut_hydro"/>
</dbReference>
<dbReference type="HOGENOM" id="CLU_566450_0_0_1"/>
<dbReference type="GeneID" id="19882347"/>